<feature type="domain" description="Recombinase" evidence="2">
    <location>
        <begin position="171"/>
        <end position="284"/>
    </location>
</feature>
<dbReference type="EMBL" id="AP014946">
    <property type="protein sequence ID" value="BAT59402.1"/>
    <property type="molecule type" value="Genomic_DNA"/>
</dbReference>
<evidence type="ECO:0000259" key="1">
    <source>
        <dbReference type="PROSITE" id="PS51736"/>
    </source>
</evidence>
<accession>A0A0S3PTX2</accession>
<dbReference type="Gene3D" id="3.90.1750.20">
    <property type="entry name" value="Putative Large Serine Recombinase, Chain B, Domain 2"/>
    <property type="match status" value="1"/>
</dbReference>
<dbReference type="Pfam" id="PF00239">
    <property type="entry name" value="Resolvase"/>
    <property type="match status" value="1"/>
</dbReference>
<evidence type="ECO:0000259" key="2">
    <source>
        <dbReference type="PROSITE" id="PS51737"/>
    </source>
</evidence>
<organism evidence="3 4">
    <name type="scientific">Variibacter gotjawalensis</name>
    <dbReference type="NCBI Taxonomy" id="1333996"/>
    <lineage>
        <taxon>Bacteria</taxon>
        <taxon>Pseudomonadati</taxon>
        <taxon>Pseudomonadota</taxon>
        <taxon>Alphaproteobacteria</taxon>
        <taxon>Hyphomicrobiales</taxon>
        <taxon>Nitrobacteraceae</taxon>
        <taxon>Variibacter</taxon>
    </lineage>
</organism>
<feature type="domain" description="Resolvase/invertase-type recombinase catalytic" evidence="1">
    <location>
        <begin position="11"/>
        <end position="163"/>
    </location>
</feature>
<dbReference type="PANTHER" id="PTHR30461:SF23">
    <property type="entry name" value="DNA RECOMBINASE-RELATED"/>
    <property type="match status" value="1"/>
</dbReference>
<dbReference type="InterPro" id="IPR038109">
    <property type="entry name" value="DNA_bind_recomb_sf"/>
</dbReference>
<dbReference type="RefSeq" id="WP_096354692.1">
    <property type="nucleotide sequence ID" value="NZ_AP014946.1"/>
</dbReference>
<dbReference type="PANTHER" id="PTHR30461">
    <property type="entry name" value="DNA-INVERTASE FROM LAMBDOID PROPHAGE"/>
    <property type="match status" value="1"/>
</dbReference>
<dbReference type="PROSITE" id="PS51736">
    <property type="entry name" value="RECOMBINASES_3"/>
    <property type="match status" value="1"/>
</dbReference>
<dbReference type="PROSITE" id="PS51737">
    <property type="entry name" value="RECOMBINASE_DNA_BIND"/>
    <property type="match status" value="1"/>
</dbReference>
<dbReference type="AlphaFoldDB" id="A0A0S3PTX2"/>
<dbReference type="CDD" id="cd03768">
    <property type="entry name" value="SR_ResInv"/>
    <property type="match status" value="1"/>
</dbReference>
<dbReference type="Proteomes" id="UP000236884">
    <property type="component" value="Chromosome"/>
</dbReference>
<name>A0A0S3PTX2_9BRAD</name>
<reference evidence="3 4" key="1">
    <citation type="submission" date="2015-08" db="EMBL/GenBank/DDBJ databases">
        <title>Investigation of the bacterial diversity of lava forest soil.</title>
        <authorList>
            <person name="Lee J.S."/>
        </authorList>
    </citation>
    <scope>NUCLEOTIDE SEQUENCE [LARGE SCALE GENOMIC DNA]</scope>
    <source>
        <strain evidence="3 4">GJW-30</strain>
    </source>
</reference>
<protein>
    <submittedName>
        <fullName evidence="3">DNA-invertase hin</fullName>
    </submittedName>
</protein>
<dbReference type="KEGG" id="vgo:GJW-30_1_01935"/>
<dbReference type="SMART" id="SM00857">
    <property type="entry name" value="Resolvase"/>
    <property type="match status" value="1"/>
</dbReference>
<evidence type="ECO:0000313" key="4">
    <source>
        <dbReference type="Proteomes" id="UP000236884"/>
    </source>
</evidence>
<dbReference type="InterPro" id="IPR006119">
    <property type="entry name" value="Resolv_N"/>
</dbReference>
<dbReference type="OrthoDB" id="7475655at2"/>
<dbReference type="GO" id="GO:0000150">
    <property type="term" value="F:DNA strand exchange activity"/>
    <property type="evidence" value="ECO:0007669"/>
    <property type="project" value="InterPro"/>
</dbReference>
<dbReference type="Gene3D" id="3.40.50.1390">
    <property type="entry name" value="Resolvase, N-terminal catalytic domain"/>
    <property type="match status" value="1"/>
</dbReference>
<sequence>MSKTTSSKILRCAIYTRVSTEYGLEQAFNSLDAQREASEAYIKSQAHEGWRLQPGHYDDGGFSGGNLDRPALQKLLEAIRQRRIDVVVVYKVDRLTRTLADFAKLVELFDAHGVSFVSVTQSFNTTSSMGRLTLNVLLSFAQFEREVTGERIRDKVAASKRKGMCMGGPVPLGYDNVDKKLVPHPEEAETVREIFATYLRQRSLTKTVIELRDREIVTKRTRGKGGVKGGLPFAKNPLNHMLKNRLYVGEVGHKGKWFPGEHPGIVDKAVFDQVQEILTSQGFDYSVRRLPPGMYPLVGKIFDSAGYRMTAVTARKNGLHYRYYVSSARKHGDANAVERMRASADQLEEKIVTAIRSESGDVAVDDLFQRICKVVLRRDHVIVDITNQEFGETKSIRLPWLPGRIPHRQVLDPDASTGVASNSARLRSEKRARMLHAIARSRRWVDDLIDGKVRGLKALAKRDNRTERSVRMNINLAFAKPEIVEAIIAGSSERCLSLASMKEMPAIWGDQNFSVGEDASASISFRLLESRRRADN</sequence>
<dbReference type="InterPro" id="IPR050639">
    <property type="entry name" value="SSR_resolvase"/>
</dbReference>
<dbReference type="GO" id="GO:0003677">
    <property type="term" value="F:DNA binding"/>
    <property type="evidence" value="ECO:0007669"/>
    <property type="project" value="InterPro"/>
</dbReference>
<gene>
    <name evidence="3" type="primary">hin_3</name>
    <name evidence="3" type="ORF">GJW-30_1_01935</name>
</gene>
<evidence type="ECO:0000313" key="3">
    <source>
        <dbReference type="EMBL" id="BAT59402.1"/>
    </source>
</evidence>
<keyword evidence="4" id="KW-1185">Reference proteome</keyword>
<dbReference type="SUPFAM" id="SSF53041">
    <property type="entry name" value="Resolvase-like"/>
    <property type="match status" value="1"/>
</dbReference>
<dbReference type="InterPro" id="IPR036162">
    <property type="entry name" value="Resolvase-like_N_sf"/>
</dbReference>
<dbReference type="Pfam" id="PF07508">
    <property type="entry name" value="Recombinase"/>
    <property type="match status" value="1"/>
</dbReference>
<proteinExistence type="predicted"/>
<dbReference type="InterPro" id="IPR011109">
    <property type="entry name" value="DNA_bind_recombinase_dom"/>
</dbReference>